<protein>
    <recommendedName>
        <fullName evidence="3">HEAT repeat domain-containing protein</fullName>
    </recommendedName>
</protein>
<organism evidence="1 2">
    <name type="scientific">Gimesia maris</name>
    <dbReference type="NCBI Taxonomy" id="122"/>
    <lineage>
        <taxon>Bacteria</taxon>
        <taxon>Pseudomonadati</taxon>
        <taxon>Planctomycetota</taxon>
        <taxon>Planctomycetia</taxon>
        <taxon>Planctomycetales</taxon>
        <taxon>Planctomycetaceae</taxon>
        <taxon>Gimesia</taxon>
    </lineage>
</organism>
<sequence length="274" mass="30474">MSEPRSNALDLITFCESAGRSTGNFLAALSEYEPGSDQWKTYLKSACNSENNLVQIVAFQEIGKSSDADWLLFLSEWLQPETFPTTLVAVINAMGALGGIQSRDDFAPFIKSADSNLRGAAINIHYFLPHDEAIELLLPILYHDPDPDLRHIAALRLANLHSDAGLPLLLEWMQRENLFGKLTNACALAILNHPRGLHFLHDLIATHHTLSKQDRTRLLFHICGLGDQVGFELPPCDRPEDIPVETIFQNASDWIEGCSGFQKVVSMDSENHIS</sequence>
<accession>A0A3D3R9C1</accession>
<dbReference type="AlphaFoldDB" id="A0A3D3R9C1"/>
<reference evidence="1 2" key="1">
    <citation type="journal article" date="2018" name="Nat. Biotechnol.">
        <title>A standardized bacterial taxonomy based on genome phylogeny substantially revises the tree of life.</title>
        <authorList>
            <person name="Parks D.H."/>
            <person name="Chuvochina M."/>
            <person name="Waite D.W."/>
            <person name="Rinke C."/>
            <person name="Skarshewski A."/>
            <person name="Chaumeil P.A."/>
            <person name="Hugenholtz P."/>
        </authorList>
    </citation>
    <scope>NUCLEOTIDE SEQUENCE [LARGE SCALE GENOMIC DNA]</scope>
    <source>
        <strain evidence="1">UBA9375</strain>
    </source>
</reference>
<dbReference type="SUPFAM" id="SSF48371">
    <property type="entry name" value="ARM repeat"/>
    <property type="match status" value="1"/>
</dbReference>
<dbReference type="Proteomes" id="UP000263642">
    <property type="component" value="Unassembled WGS sequence"/>
</dbReference>
<dbReference type="EMBL" id="DQAY01000105">
    <property type="protein sequence ID" value="HCO24682.1"/>
    <property type="molecule type" value="Genomic_DNA"/>
</dbReference>
<comment type="caution">
    <text evidence="1">The sequence shown here is derived from an EMBL/GenBank/DDBJ whole genome shotgun (WGS) entry which is preliminary data.</text>
</comment>
<gene>
    <name evidence="1" type="ORF">DIT97_17235</name>
</gene>
<name>A0A3D3R9C1_9PLAN</name>
<evidence type="ECO:0000313" key="1">
    <source>
        <dbReference type="EMBL" id="HCO24682.1"/>
    </source>
</evidence>
<proteinExistence type="predicted"/>
<dbReference type="InterPro" id="IPR016024">
    <property type="entry name" value="ARM-type_fold"/>
</dbReference>
<dbReference type="Gene3D" id="1.25.10.10">
    <property type="entry name" value="Leucine-rich Repeat Variant"/>
    <property type="match status" value="1"/>
</dbReference>
<dbReference type="InterPro" id="IPR011989">
    <property type="entry name" value="ARM-like"/>
</dbReference>
<evidence type="ECO:0008006" key="3">
    <source>
        <dbReference type="Google" id="ProtNLM"/>
    </source>
</evidence>
<evidence type="ECO:0000313" key="2">
    <source>
        <dbReference type="Proteomes" id="UP000263642"/>
    </source>
</evidence>